<dbReference type="RefSeq" id="WP_184174223.1">
    <property type="nucleotide sequence ID" value="NZ_JACHGF010000003.1"/>
</dbReference>
<dbReference type="EMBL" id="JACHGF010000003">
    <property type="protein sequence ID" value="MBB5284273.1"/>
    <property type="molecule type" value="Genomic_DNA"/>
</dbReference>
<proteinExistence type="predicted"/>
<dbReference type="SUPFAM" id="SSF52266">
    <property type="entry name" value="SGNH hydrolase"/>
    <property type="match status" value="1"/>
</dbReference>
<gene>
    <name evidence="2" type="ORF">HNQ92_002416</name>
</gene>
<keyword evidence="1" id="KW-0812">Transmembrane</keyword>
<evidence type="ECO:0008006" key="4">
    <source>
        <dbReference type="Google" id="ProtNLM"/>
    </source>
</evidence>
<evidence type="ECO:0000313" key="2">
    <source>
        <dbReference type="EMBL" id="MBB5284273.1"/>
    </source>
</evidence>
<keyword evidence="3" id="KW-1185">Reference proteome</keyword>
<name>A0A840TSM7_9BACT</name>
<evidence type="ECO:0000313" key="3">
    <source>
        <dbReference type="Proteomes" id="UP000557307"/>
    </source>
</evidence>
<keyword evidence="1" id="KW-0472">Membrane</keyword>
<evidence type="ECO:0000256" key="1">
    <source>
        <dbReference type="SAM" id="Phobius"/>
    </source>
</evidence>
<comment type="caution">
    <text evidence="2">The sequence shown here is derived from an EMBL/GenBank/DDBJ whole genome shotgun (WGS) entry which is preliminary data.</text>
</comment>
<accession>A0A840TSM7</accession>
<organism evidence="2 3">
    <name type="scientific">Rhabdobacter roseus</name>
    <dbReference type="NCBI Taxonomy" id="1655419"/>
    <lineage>
        <taxon>Bacteria</taxon>
        <taxon>Pseudomonadati</taxon>
        <taxon>Bacteroidota</taxon>
        <taxon>Cytophagia</taxon>
        <taxon>Cytophagales</taxon>
        <taxon>Cytophagaceae</taxon>
        <taxon>Rhabdobacter</taxon>
    </lineage>
</organism>
<protein>
    <recommendedName>
        <fullName evidence="4">SGNH/GDSL hydrolase family protein</fullName>
    </recommendedName>
</protein>
<dbReference type="Proteomes" id="UP000557307">
    <property type="component" value="Unassembled WGS sequence"/>
</dbReference>
<feature type="transmembrane region" description="Helical" evidence="1">
    <location>
        <begin position="428"/>
        <end position="447"/>
    </location>
</feature>
<feature type="transmembrane region" description="Helical" evidence="1">
    <location>
        <begin position="459"/>
        <end position="480"/>
    </location>
</feature>
<reference evidence="2 3" key="1">
    <citation type="submission" date="2020-08" db="EMBL/GenBank/DDBJ databases">
        <title>Genomic Encyclopedia of Type Strains, Phase IV (KMG-IV): sequencing the most valuable type-strain genomes for metagenomic binning, comparative biology and taxonomic classification.</title>
        <authorList>
            <person name="Goeker M."/>
        </authorList>
    </citation>
    <scope>NUCLEOTIDE SEQUENCE [LARGE SCALE GENOMIC DNA]</scope>
    <source>
        <strain evidence="2 3">DSM 105074</strain>
    </source>
</reference>
<sequence length="485" mass="56435">MKIYLKGLIKKLKHRPLEFELKDAKVLTKALRQKLLPDTIIRETAIQILDLSERGIFRSTAADGGLGFFNKISRAKRQDLFWDRMQKDFRKEKSNIVVVAEGDSWFEHPFLQDIVDHINRNEDIAVYSLASAADWLDNMLFQGEYIDMLSVIKPDVFLVSAGGNDLLGDKKIGIMCRGIVQGITETNVQNCPNYIYTQTIPERFKQGLIDLEKEGRQAEADAIRAGVKHLTKEFFGFLNIMQWQYDYLFACLRAKYEIMPIFTQSYDYAIPQILIKRPFELAYWYQRPLNEILQSGKWIETAMRNAEFYEPEKMHSSIKAMLYLFKHMVIETAASYKYVYHIDSQGLTKPNEWFDEIHIKSHKFLQVGQAYANAMRKAVALRNELKKGSTITEEIPRVYRSMDTTEQPSFEQAYRAFRSEKSPSNWRFIGLKLLAFGLVFGILYWFSQPVACKLATLVIGLWILIKLYGFLRAVVLSYVFSKKRE</sequence>
<keyword evidence="1" id="KW-1133">Transmembrane helix</keyword>
<dbReference type="AlphaFoldDB" id="A0A840TSM7"/>